<keyword evidence="9" id="KW-0675">Receptor</keyword>
<dbReference type="InterPro" id="IPR008969">
    <property type="entry name" value="CarboxyPept-like_regulatory"/>
</dbReference>
<dbReference type="Gene3D" id="2.170.130.10">
    <property type="entry name" value="TonB-dependent receptor, plug domain"/>
    <property type="match status" value="1"/>
</dbReference>
<dbReference type="InterPro" id="IPR023996">
    <property type="entry name" value="TonB-dep_OMP_SusC/RagA"/>
</dbReference>
<keyword evidence="10" id="KW-1185">Reference proteome</keyword>
<dbReference type="InterPro" id="IPR039426">
    <property type="entry name" value="TonB-dep_rcpt-like"/>
</dbReference>
<dbReference type="SUPFAM" id="SSF49464">
    <property type="entry name" value="Carboxypeptidase regulatory domain-like"/>
    <property type="match status" value="1"/>
</dbReference>
<evidence type="ECO:0000256" key="7">
    <source>
        <dbReference type="PROSITE-ProRule" id="PRU01360"/>
    </source>
</evidence>
<evidence type="ECO:0000256" key="2">
    <source>
        <dbReference type="ARBA" id="ARBA00022448"/>
    </source>
</evidence>
<dbReference type="RefSeq" id="WP_250581537.1">
    <property type="nucleotide sequence ID" value="NZ_JAMLJN010000004.1"/>
</dbReference>
<reference evidence="9 10" key="1">
    <citation type="submission" date="2022-05" db="EMBL/GenBank/DDBJ databases">
        <title>Flavobacterium sp., isolated from activated sludge.</title>
        <authorList>
            <person name="Ran Q."/>
        </authorList>
    </citation>
    <scope>NUCLEOTIDE SEQUENCE [LARGE SCALE GENOMIC DNA]</scope>
    <source>
        <strain evidence="9 10">HXWNR69</strain>
    </source>
</reference>
<comment type="caution">
    <text evidence="9">The sequence shown here is derived from an EMBL/GenBank/DDBJ whole genome shotgun (WGS) entry which is preliminary data.</text>
</comment>
<evidence type="ECO:0000256" key="3">
    <source>
        <dbReference type="ARBA" id="ARBA00022452"/>
    </source>
</evidence>
<protein>
    <submittedName>
        <fullName evidence="9">TonB-dependent receptor</fullName>
    </submittedName>
</protein>
<comment type="similarity">
    <text evidence="7">Belongs to the TonB-dependent receptor family.</text>
</comment>
<dbReference type="InterPro" id="IPR012910">
    <property type="entry name" value="Plug_dom"/>
</dbReference>
<dbReference type="InterPro" id="IPR037066">
    <property type="entry name" value="Plug_dom_sf"/>
</dbReference>
<evidence type="ECO:0000259" key="8">
    <source>
        <dbReference type="Pfam" id="PF07715"/>
    </source>
</evidence>
<feature type="domain" description="TonB-dependent receptor plug" evidence="8">
    <location>
        <begin position="122"/>
        <end position="227"/>
    </location>
</feature>
<keyword evidence="5 7" id="KW-0472">Membrane</keyword>
<evidence type="ECO:0000256" key="4">
    <source>
        <dbReference type="ARBA" id="ARBA00022692"/>
    </source>
</evidence>
<dbReference type="Gene3D" id="2.60.40.1120">
    <property type="entry name" value="Carboxypeptidase-like, regulatory domain"/>
    <property type="match status" value="1"/>
</dbReference>
<evidence type="ECO:0000256" key="1">
    <source>
        <dbReference type="ARBA" id="ARBA00004571"/>
    </source>
</evidence>
<organism evidence="9 10">
    <name type="scientific">Flavobacterium fragile</name>
    <dbReference type="NCBI Taxonomy" id="2949085"/>
    <lineage>
        <taxon>Bacteria</taxon>
        <taxon>Pseudomonadati</taxon>
        <taxon>Bacteroidota</taxon>
        <taxon>Flavobacteriia</taxon>
        <taxon>Flavobacteriales</taxon>
        <taxon>Flavobacteriaceae</taxon>
        <taxon>Flavobacterium</taxon>
    </lineage>
</organism>
<proteinExistence type="inferred from homology"/>
<name>A0ABT0TGH5_9FLAO</name>
<sequence length="1001" mass="110346">MKLKPQLNRFRENIFLISMLFVFITSAQAQKSVSGKVVSDGIPLIGANVLVKGTNTLTITDFDGKFKLSVSNNADKLVVSYVGYATKEVQITNGEMIINLVEDINQLKEVVVNVGYGTQKSKNVSNAISTIKSDAFESRPILNVAQAIQGNATGVNVVQTSGKPGASFDVRIRGLSSINSGNTPLYVVDGIQTKDITGLNTEDIIDMVILKDATATAIYGVNGSTGVVIITTKKGKANKNDYQFSSYLGFSKAVSNVDVLNLSDYKTLLGEINPSYLTTANDPRYAGIYTDWQDKILRTGVDQNYNFSYAGGTEKLKFYSALGYQVMDGIISPSNYKRFSGKINLNANLTSWLKTDVSMNVIQSDGSYISDNNSVGQGGAVMSALVTPSFLPVWGSELMIRDTNPDGSFRDGFKDGQYAVNPYQSGWENPVSLLARQNETAVNRYLSSVSFDVNILPGLIWKPMFSSDITRSENVQFVDPYSNVWGRNGENDPTTIKGRGSNTLEKYENLNFENTLNYSLKFDNSDLKLLGGMSMQSNNYYKDANSGTGFNVNQTHYDYDAATNKSFELRENKVRSLSYFGRVTYTLNNKYIFNGVFRESGASQLASGNKWGFFPGVSAAWIISNEDFLESFTSVSELKLRAGWGKTGNLSGLPAYSSFDLNYTNPLTNSTTLDQIGNPDLKWETTTDLNLGFDLGLFEDRVKFSADIYKKNTKDLLQIIYFPGFSKPYYYNAGEIENKGLELSLNTRNLTGDFKWNSNFNISFNKNEVVALGLLKKIQFQNLTSVGESVILLAEGIPLGSFYGYKVDGVDPASGSLMYQDIDGDGQITTDDRTIIGNPNPDYTFGFSNNFSYKGFTLDALITGSQGGDIFNASRMDLTLMSNYNNQSTEVLNRWTTPGQVTDVPRANDPNALHVSDRYVEDGSYVRLKAVTLGYEFKLENLKLNSVKLYVTGQNLYTITNYKGFDPEVGAFNNATGIGQGIDLGTYPQVKTFIFGLKANF</sequence>
<comment type="subcellular location">
    <subcellularLocation>
        <location evidence="1 7">Cell outer membrane</location>
        <topology evidence="1 7">Multi-pass membrane protein</topology>
    </subcellularLocation>
</comment>
<accession>A0ABT0TGH5</accession>
<keyword evidence="6 7" id="KW-0998">Cell outer membrane</keyword>
<dbReference type="Pfam" id="PF07715">
    <property type="entry name" value="Plug"/>
    <property type="match status" value="1"/>
</dbReference>
<evidence type="ECO:0000313" key="10">
    <source>
        <dbReference type="Proteomes" id="UP001203342"/>
    </source>
</evidence>
<dbReference type="EMBL" id="JAMLJN010000004">
    <property type="protein sequence ID" value="MCL9770063.1"/>
    <property type="molecule type" value="Genomic_DNA"/>
</dbReference>
<dbReference type="NCBIfam" id="TIGR04056">
    <property type="entry name" value="OMP_RagA_SusC"/>
    <property type="match status" value="1"/>
</dbReference>
<keyword evidence="2 7" id="KW-0813">Transport</keyword>
<dbReference type="SUPFAM" id="SSF56935">
    <property type="entry name" value="Porins"/>
    <property type="match status" value="1"/>
</dbReference>
<evidence type="ECO:0000256" key="5">
    <source>
        <dbReference type="ARBA" id="ARBA00023136"/>
    </source>
</evidence>
<dbReference type="Gene3D" id="2.40.170.20">
    <property type="entry name" value="TonB-dependent receptor, beta-barrel domain"/>
    <property type="match status" value="1"/>
</dbReference>
<gene>
    <name evidence="9" type="ORF">NAT47_06520</name>
</gene>
<dbReference type="Proteomes" id="UP001203342">
    <property type="component" value="Unassembled WGS sequence"/>
</dbReference>
<dbReference type="PROSITE" id="PS52016">
    <property type="entry name" value="TONB_DEPENDENT_REC_3"/>
    <property type="match status" value="1"/>
</dbReference>
<keyword evidence="4 7" id="KW-0812">Transmembrane</keyword>
<keyword evidence="3 7" id="KW-1134">Transmembrane beta strand</keyword>
<evidence type="ECO:0000256" key="6">
    <source>
        <dbReference type="ARBA" id="ARBA00023237"/>
    </source>
</evidence>
<dbReference type="Pfam" id="PF13715">
    <property type="entry name" value="CarbopepD_reg_2"/>
    <property type="match status" value="1"/>
</dbReference>
<dbReference type="InterPro" id="IPR036942">
    <property type="entry name" value="Beta-barrel_TonB_sf"/>
</dbReference>
<evidence type="ECO:0000313" key="9">
    <source>
        <dbReference type="EMBL" id="MCL9770063.1"/>
    </source>
</evidence>